<dbReference type="PANTHER" id="PTHR47990">
    <property type="entry name" value="2-OXOGLUTARATE (2OG) AND FE(II)-DEPENDENT OXYGENASE SUPERFAMILY PROTEIN-RELATED"/>
    <property type="match status" value="1"/>
</dbReference>
<dbReference type="InterPro" id="IPR044861">
    <property type="entry name" value="IPNS-like_FE2OG_OXY"/>
</dbReference>
<dbReference type="Proteomes" id="UP000077069">
    <property type="component" value="Unassembled WGS sequence"/>
</dbReference>
<dbReference type="EMBL" id="KV441550">
    <property type="protein sequence ID" value="OAG07830.1"/>
    <property type="molecule type" value="Genomic_DNA"/>
</dbReference>
<dbReference type="GO" id="GO:0044283">
    <property type="term" value="P:small molecule biosynthetic process"/>
    <property type="evidence" value="ECO:0007669"/>
    <property type="project" value="UniProtKB-ARBA"/>
</dbReference>
<dbReference type="AlphaFoldDB" id="A0A177CLV0"/>
<proteinExistence type="inferred from homology"/>
<dbReference type="GO" id="GO:0046872">
    <property type="term" value="F:metal ion binding"/>
    <property type="evidence" value="ECO:0007669"/>
    <property type="project" value="UniProtKB-KW"/>
</dbReference>
<keyword evidence="5" id="KW-1185">Reference proteome</keyword>
<dbReference type="InParanoid" id="A0A177CLV0"/>
<sequence length="322" mass="36141">MAVQEIQLPLIDLSGYIDPKSPGDRERVIAEVRDACAKFGFFQTKGHGISLDLQKGLLNSIDTLFNLPKEEKRSLSFLQNVSRRGYEESGMSLRDGDKLPDSKEAFYIGREDPVVEHAGFYGPNVWPPLPEDQFRTPVWNYYQATHNLGSIIWEILLQGLGHPISVMESFAKKPMVMMKMIRYPPLAATLPGQFGVGAHTDFGGVTVLLQQPDKHGLEVWLDDKEDWVPVKAVEDVYVINCGDMIMKWSGGAYKSAKHRVINKADNESRLSCATFFHGDVFATNPLNPDDPVKETVGQLLIKRFGNQFSLSDEWKREVKAAA</sequence>
<keyword evidence="2" id="KW-0408">Iron</keyword>
<dbReference type="OrthoDB" id="288590at2759"/>
<keyword evidence="2" id="KW-0479">Metal-binding</keyword>
<dbReference type="InterPro" id="IPR050231">
    <property type="entry name" value="Iron_ascorbate_oxido_reductase"/>
</dbReference>
<dbReference type="Pfam" id="PF03171">
    <property type="entry name" value="2OG-FeII_Oxy"/>
    <property type="match status" value="1"/>
</dbReference>
<dbReference type="InterPro" id="IPR027443">
    <property type="entry name" value="IPNS-like_sf"/>
</dbReference>
<reference evidence="4 5" key="1">
    <citation type="submission" date="2016-05" db="EMBL/GenBank/DDBJ databases">
        <title>Comparative analysis of secretome profiles of manganese(II)-oxidizing ascomycete fungi.</title>
        <authorList>
            <consortium name="DOE Joint Genome Institute"/>
            <person name="Zeiner C.A."/>
            <person name="Purvine S.O."/>
            <person name="Zink E.M."/>
            <person name="Wu S."/>
            <person name="Pasa-Tolic L."/>
            <person name="Chaput D.L."/>
            <person name="Haridas S."/>
            <person name="Grigoriev I.V."/>
            <person name="Santelli C.M."/>
            <person name="Hansel C.M."/>
        </authorList>
    </citation>
    <scope>NUCLEOTIDE SEQUENCE [LARGE SCALE GENOMIC DNA]</scope>
    <source>
        <strain evidence="4 5">AP3s5-JAC2a</strain>
    </source>
</reference>
<dbReference type="SUPFAM" id="SSF51197">
    <property type="entry name" value="Clavaminate synthase-like"/>
    <property type="match status" value="1"/>
</dbReference>
<dbReference type="InterPro" id="IPR026992">
    <property type="entry name" value="DIOX_N"/>
</dbReference>
<evidence type="ECO:0000313" key="4">
    <source>
        <dbReference type="EMBL" id="OAG07830.1"/>
    </source>
</evidence>
<gene>
    <name evidence="4" type="ORF">CC84DRAFT_1173427</name>
</gene>
<dbReference type="RefSeq" id="XP_018038195.1">
    <property type="nucleotide sequence ID" value="XM_018180036.1"/>
</dbReference>
<dbReference type="STRING" id="1460663.A0A177CLV0"/>
<accession>A0A177CLV0</accession>
<dbReference type="GeneID" id="28763522"/>
<evidence type="ECO:0000256" key="1">
    <source>
        <dbReference type="ARBA" id="ARBA00008056"/>
    </source>
</evidence>
<dbReference type="Pfam" id="PF14226">
    <property type="entry name" value="DIOX_N"/>
    <property type="match status" value="1"/>
</dbReference>
<comment type="similarity">
    <text evidence="1 2">Belongs to the iron/ascorbate-dependent oxidoreductase family.</text>
</comment>
<feature type="domain" description="Fe2OG dioxygenase" evidence="3">
    <location>
        <begin position="173"/>
        <end position="278"/>
    </location>
</feature>
<protein>
    <submittedName>
        <fullName evidence="4">2OG-Fe(II) oxygenase</fullName>
    </submittedName>
</protein>
<evidence type="ECO:0000259" key="3">
    <source>
        <dbReference type="PROSITE" id="PS51471"/>
    </source>
</evidence>
<dbReference type="Gene3D" id="2.60.120.330">
    <property type="entry name" value="B-lactam Antibiotic, Isopenicillin N Synthase, Chain"/>
    <property type="match status" value="1"/>
</dbReference>
<dbReference type="PROSITE" id="PS51471">
    <property type="entry name" value="FE2OG_OXY"/>
    <property type="match status" value="1"/>
</dbReference>
<evidence type="ECO:0000313" key="5">
    <source>
        <dbReference type="Proteomes" id="UP000077069"/>
    </source>
</evidence>
<evidence type="ECO:0000256" key="2">
    <source>
        <dbReference type="RuleBase" id="RU003682"/>
    </source>
</evidence>
<keyword evidence="2" id="KW-0560">Oxidoreductase</keyword>
<organism evidence="4 5">
    <name type="scientific">Paraphaeosphaeria sporulosa</name>
    <dbReference type="NCBI Taxonomy" id="1460663"/>
    <lineage>
        <taxon>Eukaryota</taxon>
        <taxon>Fungi</taxon>
        <taxon>Dikarya</taxon>
        <taxon>Ascomycota</taxon>
        <taxon>Pezizomycotina</taxon>
        <taxon>Dothideomycetes</taxon>
        <taxon>Pleosporomycetidae</taxon>
        <taxon>Pleosporales</taxon>
        <taxon>Massarineae</taxon>
        <taxon>Didymosphaeriaceae</taxon>
        <taxon>Paraphaeosphaeria</taxon>
    </lineage>
</organism>
<dbReference type="GO" id="GO:0016491">
    <property type="term" value="F:oxidoreductase activity"/>
    <property type="evidence" value="ECO:0007669"/>
    <property type="project" value="UniProtKB-KW"/>
</dbReference>
<dbReference type="InterPro" id="IPR005123">
    <property type="entry name" value="Oxoglu/Fe-dep_dioxygenase_dom"/>
</dbReference>
<name>A0A177CLV0_9PLEO</name>